<proteinExistence type="predicted"/>
<feature type="region of interest" description="Disordered" evidence="1">
    <location>
        <begin position="31"/>
        <end position="88"/>
    </location>
</feature>
<keyword evidence="4" id="KW-1185">Reference proteome</keyword>
<dbReference type="RefSeq" id="WP_184221727.1">
    <property type="nucleotide sequence ID" value="NZ_JACHIP010000007.1"/>
</dbReference>
<dbReference type="PROSITE" id="PS51257">
    <property type="entry name" value="PROKAR_LIPOPROTEIN"/>
    <property type="match status" value="1"/>
</dbReference>
<evidence type="ECO:0000256" key="2">
    <source>
        <dbReference type="SAM" id="SignalP"/>
    </source>
</evidence>
<comment type="caution">
    <text evidence="3">The sequence shown here is derived from an EMBL/GenBank/DDBJ whole genome shotgun (WGS) entry which is preliminary data.</text>
</comment>
<gene>
    <name evidence="3" type="ORF">HDF16_004574</name>
</gene>
<evidence type="ECO:0000256" key="1">
    <source>
        <dbReference type="SAM" id="MobiDB-lite"/>
    </source>
</evidence>
<dbReference type="Proteomes" id="UP000540989">
    <property type="component" value="Unassembled WGS sequence"/>
</dbReference>
<protein>
    <recommendedName>
        <fullName evidence="5">Outer membrane lipoprotein SlyB</fullName>
    </recommendedName>
</protein>
<organism evidence="3 4">
    <name type="scientific">Granulicella aggregans</name>
    <dbReference type="NCBI Taxonomy" id="474949"/>
    <lineage>
        <taxon>Bacteria</taxon>
        <taxon>Pseudomonadati</taxon>
        <taxon>Acidobacteriota</taxon>
        <taxon>Terriglobia</taxon>
        <taxon>Terriglobales</taxon>
        <taxon>Acidobacteriaceae</taxon>
        <taxon>Granulicella</taxon>
    </lineage>
</organism>
<evidence type="ECO:0000313" key="4">
    <source>
        <dbReference type="Proteomes" id="UP000540989"/>
    </source>
</evidence>
<feature type="chain" id="PRO_5030702986" description="Outer membrane lipoprotein SlyB" evidence="2">
    <location>
        <begin position="22"/>
        <end position="256"/>
    </location>
</feature>
<evidence type="ECO:0000313" key="3">
    <source>
        <dbReference type="EMBL" id="MBB5059845.1"/>
    </source>
</evidence>
<feature type="compositionally biased region" description="Pro residues" evidence="1">
    <location>
        <begin position="76"/>
        <end position="88"/>
    </location>
</feature>
<name>A0A7W7ZH66_9BACT</name>
<feature type="compositionally biased region" description="Low complexity" evidence="1">
    <location>
        <begin position="50"/>
        <end position="75"/>
    </location>
</feature>
<evidence type="ECO:0008006" key="5">
    <source>
        <dbReference type="Google" id="ProtNLM"/>
    </source>
</evidence>
<reference evidence="3 4" key="1">
    <citation type="submission" date="2020-08" db="EMBL/GenBank/DDBJ databases">
        <title>Genomic Encyclopedia of Type Strains, Phase IV (KMG-V): Genome sequencing to study the core and pangenomes of soil and plant-associated prokaryotes.</title>
        <authorList>
            <person name="Whitman W."/>
        </authorList>
    </citation>
    <scope>NUCLEOTIDE SEQUENCE [LARGE SCALE GENOMIC DNA]</scope>
    <source>
        <strain evidence="3 4">M8UP14</strain>
    </source>
</reference>
<dbReference type="AlphaFoldDB" id="A0A7W7ZH66"/>
<feature type="signal peptide" evidence="2">
    <location>
        <begin position="1"/>
        <end position="21"/>
    </location>
</feature>
<dbReference type="EMBL" id="JACHIP010000007">
    <property type="protein sequence ID" value="MBB5059845.1"/>
    <property type="molecule type" value="Genomic_DNA"/>
</dbReference>
<keyword evidence="2" id="KW-0732">Signal</keyword>
<sequence>MKVYRLLPRFVLLAGVTATMVAIGCKSTPPATPAPVAGQSAPAPLNSDGTPVNSAPAPSTAPAPTVAATPVQPATVPAPAPLPPPPPPKPVALVAPSGTRVVVRTNETLSAGKNEVGDAFSGELEEPIVARGATLFRRGTHVSGTVVAAKGRGRFKGEGAIGIEISSIGSLRVHTSEYEKESKGKGKRTGALIGGGAGLGALIGGLAGGGKGAVIGGLAGAGAGTAGAAYTGNKDVVIPSESVLTFSLLEPLTVHP</sequence>
<accession>A0A7W7ZH66</accession>